<dbReference type="EMBL" id="SWLB01000001">
    <property type="protein sequence ID" value="KAF3341784.1"/>
    <property type="molecule type" value="Genomic_DNA"/>
</dbReference>
<dbReference type="InterPro" id="IPR001929">
    <property type="entry name" value="Germin"/>
</dbReference>
<accession>A0A833RIF0</accession>
<keyword evidence="6" id="KW-1015">Disulfide bond</keyword>
<dbReference type="SMART" id="SM00835">
    <property type="entry name" value="Cupin_1"/>
    <property type="match status" value="1"/>
</dbReference>
<evidence type="ECO:0000256" key="8">
    <source>
        <dbReference type="SAM" id="SignalP"/>
    </source>
</evidence>
<dbReference type="OrthoDB" id="589868at2759"/>
<dbReference type="PROSITE" id="PS00725">
    <property type="entry name" value="GERMIN"/>
    <property type="match status" value="1"/>
</dbReference>
<dbReference type="InterPro" id="IPR011051">
    <property type="entry name" value="RmlC_Cupin_sf"/>
</dbReference>
<sequence length="449" mass="49200">MATARISLLVALFALSFSFSLGSDPSPLQDFCVADKDSQVFVNGVACKNPNQVTVDDFSFSGLDKPGNTSNKLGSAVNLVNVEKLPANKLFAKVLNKGDSFVFPIGLIHFQYNYGTTNAVAFAGLSSQNPGVIRVADALFGTKPPISDDVLMKALMVDQNTVDYIQSQFHIARPNLNSLQHLYIYSIKLHFFHHLTAEKPTRQFLSNLLPLHSNYISHSLSLSLLFTSEIKATHMAFSHIFLFSFFMVLSVSLVFASEPSPLQDFCVADKTSPVFVNGVACKNPSLVTADDFTFSGLDIAGDTRNKQGLSVNLVTVDKFPGLNTYGVMPERLDFAPKGLNSPHIHPRATEVLTVIKGSLYVGFITTDNRLFSKVMNKGDVFVFPIGLAHFQYNFGDVDVEAFSVLNSQNPGVVRISDSLFGSHPAIPDDILAKAFMLDKKTVDYIQSQF</sequence>
<dbReference type="InterPro" id="IPR014710">
    <property type="entry name" value="RmlC-like_jellyroll"/>
</dbReference>
<proteinExistence type="inferred from homology"/>
<evidence type="ECO:0000256" key="2">
    <source>
        <dbReference type="ARBA" id="ARBA00007456"/>
    </source>
</evidence>
<evidence type="ECO:0000256" key="3">
    <source>
        <dbReference type="ARBA" id="ARBA00022523"/>
    </source>
</evidence>
<dbReference type="PRINTS" id="PR00325">
    <property type="entry name" value="GERMIN"/>
</dbReference>
<dbReference type="SUPFAM" id="SSF51182">
    <property type="entry name" value="RmlC-like cupins"/>
    <property type="match status" value="2"/>
</dbReference>
<dbReference type="Gene3D" id="2.60.120.10">
    <property type="entry name" value="Jelly Rolls"/>
    <property type="match status" value="3"/>
</dbReference>
<evidence type="ECO:0000259" key="9">
    <source>
        <dbReference type="SMART" id="SM00835"/>
    </source>
</evidence>
<evidence type="ECO:0000313" key="11">
    <source>
        <dbReference type="Proteomes" id="UP000623129"/>
    </source>
</evidence>
<evidence type="ECO:0000313" key="10">
    <source>
        <dbReference type="EMBL" id="KAF3341784.1"/>
    </source>
</evidence>
<feature type="domain" description="Cupin type-1" evidence="9">
    <location>
        <begin position="295"/>
        <end position="443"/>
    </location>
</feature>
<keyword evidence="7" id="KW-0464">Manganese</keyword>
<keyword evidence="3" id="KW-0052">Apoplast</keyword>
<name>A0A833RIF0_9POAL</name>
<feature type="signal peptide" evidence="8">
    <location>
        <begin position="1"/>
        <end position="22"/>
    </location>
</feature>
<reference evidence="10" key="1">
    <citation type="submission" date="2020-01" db="EMBL/GenBank/DDBJ databases">
        <title>Genome sequence of Kobresia littledalei, the first chromosome-level genome in the family Cyperaceae.</title>
        <authorList>
            <person name="Qu G."/>
        </authorList>
    </citation>
    <scope>NUCLEOTIDE SEQUENCE</scope>
    <source>
        <strain evidence="10">C.B.Clarke</strain>
        <tissue evidence="10">Leaf</tissue>
    </source>
</reference>
<feature type="chain" id="PRO_5032822801" evidence="8">
    <location>
        <begin position="23"/>
        <end position="449"/>
    </location>
</feature>
<evidence type="ECO:0000256" key="6">
    <source>
        <dbReference type="ARBA" id="ARBA00023157"/>
    </source>
</evidence>
<dbReference type="AlphaFoldDB" id="A0A833RIF0"/>
<dbReference type="FunFam" id="2.60.120.10:FF:000005">
    <property type="entry name" value="Germin-like protein subfamily 1 member 8"/>
    <property type="match status" value="1"/>
</dbReference>
<comment type="caution">
    <text evidence="10">The sequence shown here is derived from an EMBL/GenBank/DDBJ whole genome shotgun (WGS) entry which is preliminary data.</text>
</comment>
<evidence type="ECO:0000256" key="7">
    <source>
        <dbReference type="ARBA" id="ARBA00023211"/>
    </source>
</evidence>
<evidence type="ECO:0000256" key="4">
    <source>
        <dbReference type="ARBA" id="ARBA00022525"/>
    </source>
</evidence>
<dbReference type="GO" id="GO:0030145">
    <property type="term" value="F:manganese ion binding"/>
    <property type="evidence" value="ECO:0007669"/>
    <property type="project" value="InterPro"/>
</dbReference>
<comment type="subcellular location">
    <subcellularLocation>
        <location evidence="1">Secreted</location>
        <location evidence="1">Extracellular space</location>
        <location evidence="1">Apoplast</location>
    </subcellularLocation>
</comment>
<dbReference type="Pfam" id="PF00190">
    <property type="entry name" value="Cupin_1"/>
    <property type="match status" value="2"/>
</dbReference>
<keyword evidence="4" id="KW-0964">Secreted</keyword>
<dbReference type="PANTHER" id="PTHR31238">
    <property type="entry name" value="GERMIN-LIKE PROTEIN SUBFAMILY 3 MEMBER 3"/>
    <property type="match status" value="1"/>
</dbReference>
<dbReference type="InterPro" id="IPR019780">
    <property type="entry name" value="Germin_Mn-BS"/>
</dbReference>
<keyword evidence="8" id="KW-0732">Signal</keyword>
<keyword evidence="11" id="KW-1185">Reference proteome</keyword>
<evidence type="ECO:0000256" key="5">
    <source>
        <dbReference type="ARBA" id="ARBA00022723"/>
    </source>
</evidence>
<dbReference type="Proteomes" id="UP000623129">
    <property type="component" value="Unassembled WGS sequence"/>
</dbReference>
<protein>
    <submittedName>
        <fullName evidence="10">Germin-like protein 2-1</fullName>
    </submittedName>
</protein>
<dbReference type="GO" id="GO:0048046">
    <property type="term" value="C:apoplast"/>
    <property type="evidence" value="ECO:0007669"/>
    <property type="project" value="UniProtKB-SubCell"/>
</dbReference>
<gene>
    <name evidence="10" type="ORF">FCM35_KLT00422</name>
</gene>
<keyword evidence="5" id="KW-0479">Metal-binding</keyword>
<dbReference type="InterPro" id="IPR006045">
    <property type="entry name" value="Cupin_1"/>
</dbReference>
<organism evidence="10 11">
    <name type="scientific">Carex littledalei</name>
    <dbReference type="NCBI Taxonomy" id="544730"/>
    <lineage>
        <taxon>Eukaryota</taxon>
        <taxon>Viridiplantae</taxon>
        <taxon>Streptophyta</taxon>
        <taxon>Embryophyta</taxon>
        <taxon>Tracheophyta</taxon>
        <taxon>Spermatophyta</taxon>
        <taxon>Magnoliopsida</taxon>
        <taxon>Liliopsida</taxon>
        <taxon>Poales</taxon>
        <taxon>Cyperaceae</taxon>
        <taxon>Cyperoideae</taxon>
        <taxon>Cariceae</taxon>
        <taxon>Carex</taxon>
        <taxon>Carex subgen. Euthyceras</taxon>
    </lineage>
</organism>
<dbReference type="CDD" id="cd02241">
    <property type="entry name" value="cupin_OxOx"/>
    <property type="match status" value="2"/>
</dbReference>
<evidence type="ECO:0000256" key="1">
    <source>
        <dbReference type="ARBA" id="ARBA00004271"/>
    </source>
</evidence>
<comment type="similarity">
    <text evidence="2">Belongs to the germin family.</text>
</comment>